<name>A0A7W9W521_ARMRO</name>
<evidence type="ECO:0000313" key="10">
    <source>
        <dbReference type="Proteomes" id="UP000520814"/>
    </source>
</evidence>
<accession>A0A7W9W521</accession>
<proteinExistence type="inferred from homology"/>
<dbReference type="PANTHER" id="PTHR30193:SF1">
    <property type="entry name" value="ABC TRANSPORTER PERMEASE PROTEIN YESP-RELATED"/>
    <property type="match status" value="1"/>
</dbReference>
<evidence type="ECO:0000256" key="7">
    <source>
        <dbReference type="RuleBase" id="RU363032"/>
    </source>
</evidence>
<evidence type="ECO:0000256" key="6">
    <source>
        <dbReference type="ARBA" id="ARBA00023136"/>
    </source>
</evidence>
<keyword evidence="5 7" id="KW-1133">Transmembrane helix</keyword>
<evidence type="ECO:0000256" key="2">
    <source>
        <dbReference type="ARBA" id="ARBA00022448"/>
    </source>
</evidence>
<dbReference type="CDD" id="cd06261">
    <property type="entry name" value="TM_PBP2"/>
    <property type="match status" value="1"/>
</dbReference>
<dbReference type="PROSITE" id="PS50928">
    <property type="entry name" value="ABC_TM1"/>
    <property type="match status" value="1"/>
</dbReference>
<feature type="domain" description="ABC transmembrane type-1" evidence="8">
    <location>
        <begin position="67"/>
        <end position="279"/>
    </location>
</feature>
<dbReference type="GO" id="GO:0005886">
    <property type="term" value="C:plasma membrane"/>
    <property type="evidence" value="ECO:0007669"/>
    <property type="project" value="UniProtKB-SubCell"/>
</dbReference>
<dbReference type="GO" id="GO:0055085">
    <property type="term" value="P:transmembrane transport"/>
    <property type="evidence" value="ECO:0007669"/>
    <property type="project" value="InterPro"/>
</dbReference>
<dbReference type="Gene3D" id="1.10.3720.10">
    <property type="entry name" value="MetI-like"/>
    <property type="match status" value="1"/>
</dbReference>
<feature type="transmembrane region" description="Helical" evidence="7">
    <location>
        <begin position="153"/>
        <end position="177"/>
    </location>
</feature>
<organism evidence="9 10">
    <name type="scientific">Armatimonas rosea</name>
    <dbReference type="NCBI Taxonomy" id="685828"/>
    <lineage>
        <taxon>Bacteria</taxon>
        <taxon>Bacillati</taxon>
        <taxon>Armatimonadota</taxon>
        <taxon>Armatimonadia</taxon>
        <taxon>Armatimonadales</taxon>
        <taxon>Armatimonadaceae</taxon>
        <taxon>Armatimonas</taxon>
    </lineage>
</organism>
<keyword evidence="3" id="KW-1003">Cell membrane</keyword>
<keyword evidence="4 7" id="KW-0812">Transmembrane</keyword>
<gene>
    <name evidence="9" type="ORF">HNQ39_001745</name>
</gene>
<reference evidence="9 10" key="1">
    <citation type="submission" date="2020-08" db="EMBL/GenBank/DDBJ databases">
        <title>Genomic Encyclopedia of Type Strains, Phase IV (KMG-IV): sequencing the most valuable type-strain genomes for metagenomic binning, comparative biology and taxonomic classification.</title>
        <authorList>
            <person name="Goeker M."/>
        </authorList>
    </citation>
    <scope>NUCLEOTIDE SEQUENCE [LARGE SCALE GENOMIC DNA]</scope>
    <source>
        <strain evidence="9 10">DSM 23562</strain>
    </source>
</reference>
<feature type="transmembrane region" description="Helical" evidence="7">
    <location>
        <begin position="252"/>
        <end position="275"/>
    </location>
</feature>
<feature type="transmembrane region" description="Helical" evidence="7">
    <location>
        <begin position="12"/>
        <end position="35"/>
    </location>
</feature>
<dbReference type="InterPro" id="IPR051393">
    <property type="entry name" value="ABC_transporter_permease"/>
</dbReference>
<sequence>MSERTSSRWGLALISPWLLGFLIFTAGPMLASLYLSFCKYDLHSLQFVGTKNYEVLLTRDPLFWKSLGNTALYVLFSVPLGLTGSLLIAVLLNQKVKGIPVFRTLFYLPSLVPAVASALVWQWVFHPDAGILNFALSKVGVHGPKWLQDPKTALMSLIIMSLWGIGGSRMLIFLAGLQGVSDELYEAAQLDGADGLTCFRHITLPMLSPTIFFNLILGIIGSFQVFTSAYIMTGGGPDNATLMYVLYLYNNAFRFFKLGKASAMAWILFIMLLGFTGIQFKNASKWVYYEGGEKE</sequence>
<comment type="caution">
    <text evidence="9">The sequence shown here is derived from an EMBL/GenBank/DDBJ whole genome shotgun (WGS) entry which is preliminary data.</text>
</comment>
<dbReference type="Proteomes" id="UP000520814">
    <property type="component" value="Unassembled WGS sequence"/>
</dbReference>
<dbReference type="PANTHER" id="PTHR30193">
    <property type="entry name" value="ABC TRANSPORTER PERMEASE PROTEIN"/>
    <property type="match status" value="1"/>
</dbReference>
<protein>
    <submittedName>
        <fullName evidence="9">Multiple sugar transport system permease protein</fullName>
    </submittedName>
</protein>
<evidence type="ECO:0000256" key="3">
    <source>
        <dbReference type="ARBA" id="ARBA00022475"/>
    </source>
</evidence>
<feature type="transmembrane region" description="Helical" evidence="7">
    <location>
        <begin position="71"/>
        <end position="92"/>
    </location>
</feature>
<comment type="similarity">
    <text evidence="7">Belongs to the binding-protein-dependent transport system permease family.</text>
</comment>
<feature type="transmembrane region" description="Helical" evidence="7">
    <location>
        <begin position="211"/>
        <end position="232"/>
    </location>
</feature>
<dbReference type="AlphaFoldDB" id="A0A7W9W521"/>
<evidence type="ECO:0000256" key="4">
    <source>
        <dbReference type="ARBA" id="ARBA00022692"/>
    </source>
</evidence>
<feature type="transmembrane region" description="Helical" evidence="7">
    <location>
        <begin position="104"/>
        <end position="124"/>
    </location>
</feature>
<keyword evidence="6 7" id="KW-0472">Membrane</keyword>
<dbReference type="InterPro" id="IPR000515">
    <property type="entry name" value="MetI-like"/>
</dbReference>
<evidence type="ECO:0000259" key="8">
    <source>
        <dbReference type="PROSITE" id="PS50928"/>
    </source>
</evidence>
<keyword evidence="9" id="KW-0762">Sugar transport</keyword>
<dbReference type="EMBL" id="JACHGW010000002">
    <property type="protein sequence ID" value="MBB6049954.1"/>
    <property type="molecule type" value="Genomic_DNA"/>
</dbReference>
<keyword evidence="2 7" id="KW-0813">Transport</keyword>
<dbReference type="InterPro" id="IPR035906">
    <property type="entry name" value="MetI-like_sf"/>
</dbReference>
<comment type="subcellular location">
    <subcellularLocation>
        <location evidence="1 7">Cell membrane</location>
        <topology evidence="1 7">Multi-pass membrane protein</topology>
    </subcellularLocation>
</comment>
<dbReference type="SUPFAM" id="SSF161098">
    <property type="entry name" value="MetI-like"/>
    <property type="match status" value="1"/>
</dbReference>
<evidence type="ECO:0000313" key="9">
    <source>
        <dbReference type="EMBL" id="MBB6049954.1"/>
    </source>
</evidence>
<evidence type="ECO:0000256" key="5">
    <source>
        <dbReference type="ARBA" id="ARBA00022989"/>
    </source>
</evidence>
<evidence type="ECO:0000256" key="1">
    <source>
        <dbReference type="ARBA" id="ARBA00004651"/>
    </source>
</evidence>
<dbReference type="RefSeq" id="WP_184193999.1">
    <property type="nucleotide sequence ID" value="NZ_JACHGW010000002.1"/>
</dbReference>
<keyword evidence="10" id="KW-1185">Reference proteome</keyword>
<dbReference type="Pfam" id="PF00528">
    <property type="entry name" value="BPD_transp_1"/>
    <property type="match status" value="1"/>
</dbReference>